<name>A0ABS2FSB7_9FIRM</name>
<evidence type="ECO:0000313" key="2">
    <source>
        <dbReference type="Proteomes" id="UP000719500"/>
    </source>
</evidence>
<comment type="caution">
    <text evidence="1">The sequence shown here is derived from an EMBL/GenBank/DDBJ whole genome shotgun (WGS) entry which is preliminary data.</text>
</comment>
<gene>
    <name evidence="1" type="ORF">H9X91_01990</name>
</gene>
<dbReference type="Pfam" id="PF19595">
    <property type="entry name" value="DUF6100"/>
    <property type="match status" value="1"/>
</dbReference>
<proteinExistence type="predicted"/>
<protein>
    <submittedName>
        <fullName evidence="1">Uncharacterized protein</fullName>
    </submittedName>
</protein>
<accession>A0ABS2FSB7</accession>
<reference evidence="1 2" key="1">
    <citation type="journal article" date="2021" name="Sci. Rep.">
        <title>The distribution of antibiotic resistance genes in chicken gut microbiota commensals.</title>
        <authorList>
            <person name="Juricova H."/>
            <person name="Matiasovicova J."/>
            <person name="Kubasova T."/>
            <person name="Cejkova D."/>
            <person name="Rychlik I."/>
        </authorList>
    </citation>
    <scope>NUCLEOTIDE SEQUENCE [LARGE SCALE GENOMIC DNA]</scope>
    <source>
        <strain evidence="1 2">An411</strain>
    </source>
</reference>
<evidence type="ECO:0000313" key="1">
    <source>
        <dbReference type="EMBL" id="MBM6850208.1"/>
    </source>
</evidence>
<organism evidence="1 2">
    <name type="scientific">Oscillibacter valericigenes</name>
    <dbReference type="NCBI Taxonomy" id="351091"/>
    <lineage>
        <taxon>Bacteria</taxon>
        <taxon>Bacillati</taxon>
        <taxon>Bacillota</taxon>
        <taxon>Clostridia</taxon>
        <taxon>Eubacteriales</taxon>
        <taxon>Oscillospiraceae</taxon>
        <taxon>Oscillibacter</taxon>
    </lineage>
</organism>
<keyword evidence="2" id="KW-1185">Reference proteome</keyword>
<dbReference type="InterPro" id="IPR046082">
    <property type="entry name" value="DUF6100"/>
</dbReference>
<sequence>MINETYMEAMMTLASDYDQMSQELFRLAHKLEDTPGYNPKNEMYSLVRTAEQATVGLRGLAARTEWEKARELYETAGDAMGIRVSEDPNWIKITVPAILPKRNARDNTLYLTRPLRACLLKFQAADPIERFERCVICIVHQYDAALGTRRVRDYDNIETKRFLDVIESVFLTNDSGLLCSVLQTTKMGDRDATDFYLMLPESLLKWVEKYL</sequence>
<dbReference type="RefSeq" id="WP_195608007.1">
    <property type="nucleotide sequence ID" value="NZ_JACSNX010000001.1"/>
</dbReference>
<dbReference type="EMBL" id="JACSNX010000001">
    <property type="protein sequence ID" value="MBM6850208.1"/>
    <property type="molecule type" value="Genomic_DNA"/>
</dbReference>
<dbReference type="Proteomes" id="UP000719500">
    <property type="component" value="Unassembled WGS sequence"/>
</dbReference>